<dbReference type="Gene3D" id="3.10.520.10">
    <property type="entry name" value="ApbE-like domains"/>
    <property type="match status" value="1"/>
</dbReference>
<comment type="cofactor">
    <cofactor evidence="11">
        <name>Mg(2+)</name>
        <dbReference type="ChEBI" id="CHEBI:18420"/>
    </cofactor>
    <cofactor evidence="11">
        <name>Mn(2+)</name>
        <dbReference type="ChEBI" id="CHEBI:29035"/>
    </cofactor>
    <text evidence="11">Magnesium. Can also use manganese.</text>
</comment>
<dbReference type="SUPFAM" id="SSF143631">
    <property type="entry name" value="ApbE-like"/>
    <property type="match status" value="1"/>
</dbReference>
<dbReference type="GO" id="GO:0016740">
    <property type="term" value="F:transferase activity"/>
    <property type="evidence" value="ECO:0007669"/>
    <property type="project" value="UniProtKB-UniRule"/>
</dbReference>
<dbReference type="InParanoid" id="A0A0M8K9I9"/>
<accession>A0A0M8K9I9</accession>
<keyword evidence="6 10" id="KW-0274">FAD</keyword>
<keyword evidence="7 10" id="KW-0460">Magnesium</keyword>
<dbReference type="EMBL" id="BBZA01000179">
    <property type="protein sequence ID" value="GAP63621.1"/>
    <property type="molecule type" value="Genomic_DNA"/>
</dbReference>
<protein>
    <recommendedName>
        <fullName evidence="2 10">FAD:protein FMN transferase</fullName>
        <ecNumber evidence="1 10">2.7.1.180</ecNumber>
    </recommendedName>
    <alternativeName>
        <fullName evidence="8 10">Flavin transferase</fullName>
    </alternativeName>
</protein>
<comment type="similarity">
    <text evidence="10">Belongs to the ApbE family.</text>
</comment>
<proteinExistence type="inferred from homology"/>
<organism evidence="12 14">
    <name type="scientific">Ardenticatena maritima</name>
    <dbReference type="NCBI Taxonomy" id="872965"/>
    <lineage>
        <taxon>Bacteria</taxon>
        <taxon>Bacillati</taxon>
        <taxon>Chloroflexota</taxon>
        <taxon>Ardenticatenia</taxon>
        <taxon>Ardenticatenales</taxon>
        <taxon>Ardenticatenaceae</taxon>
        <taxon>Ardenticatena</taxon>
    </lineage>
</organism>
<keyword evidence="5 10" id="KW-0479">Metal-binding</keyword>
<dbReference type="InterPro" id="IPR024932">
    <property type="entry name" value="ApbE"/>
</dbReference>
<keyword evidence="4 10" id="KW-0808">Transferase</keyword>
<dbReference type="AlphaFoldDB" id="A0A0M8K9I9"/>
<evidence type="ECO:0000256" key="7">
    <source>
        <dbReference type="ARBA" id="ARBA00022842"/>
    </source>
</evidence>
<evidence type="ECO:0000256" key="3">
    <source>
        <dbReference type="ARBA" id="ARBA00022630"/>
    </source>
</evidence>
<evidence type="ECO:0000313" key="12">
    <source>
        <dbReference type="EMBL" id="GAP63621.1"/>
    </source>
</evidence>
<evidence type="ECO:0000256" key="4">
    <source>
        <dbReference type="ARBA" id="ARBA00022679"/>
    </source>
</evidence>
<name>A0A0M8K9I9_9CHLR</name>
<evidence type="ECO:0000256" key="2">
    <source>
        <dbReference type="ARBA" id="ARBA00016337"/>
    </source>
</evidence>
<evidence type="ECO:0000256" key="1">
    <source>
        <dbReference type="ARBA" id="ARBA00011955"/>
    </source>
</evidence>
<dbReference type="Proteomes" id="UP000050502">
    <property type="component" value="Unassembled WGS sequence"/>
</dbReference>
<evidence type="ECO:0000256" key="8">
    <source>
        <dbReference type="ARBA" id="ARBA00031306"/>
    </source>
</evidence>
<evidence type="ECO:0000313" key="15">
    <source>
        <dbReference type="Proteomes" id="UP000050502"/>
    </source>
</evidence>
<dbReference type="EC" id="2.7.1.180" evidence="1 10"/>
<dbReference type="PIRSF" id="PIRSF006268">
    <property type="entry name" value="ApbE"/>
    <property type="match status" value="1"/>
</dbReference>
<evidence type="ECO:0000256" key="6">
    <source>
        <dbReference type="ARBA" id="ARBA00022827"/>
    </source>
</evidence>
<reference evidence="12 14" key="1">
    <citation type="journal article" date="2015" name="Genome Announc.">
        <title>Draft Genome Sequence of a Heterotrophic Facultative Anaerobic Thermophilic Bacterium, Ardenticatena maritima Strain 110ST.</title>
        <authorList>
            <person name="Kawaichi S."/>
            <person name="Yoshida T."/>
            <person name="Sako Y."/>
            <person name="Nakamura R."/>
        </authorList>
    </citation>
    <scope>NUCLEOTIDE SEQUENCE [LARGE SCALE GENOMIC DNA]</scope>
    <source>
        <strain evidence="12 14">110S</strain>
    </source>
</reference>
<dbReference type="PATRIC" id="fig|872965.6.peg.2232"/>
<evidence type="ECO:0000256" key="5">
    <source>
        <dbReference type="ARBA" id="ARBA00022723"/>
    </source>
</evidence>
<gene>
    <name evidence="12" type="primary">apbE</name>
    <name evidence="12" type="ORF">ARMA_2044</name>
    <name evidence="13" type="ORF">SE16_10890</name>
</gene>
<dbReference type="GO" id="GO:0046872">
    <property type="term" value="F:metal ion binding"/>
    <property type="evidence" value="ECO:0007669"/>
    <property type="project" value="UniProtKB-UniRule"/>
</dbReference>
<comment type="caution">
    <text evidence="12">The sequence shown here is derived from an EMBL/GenBank/DDBJ whole genome shotgun (WGS) entry which is preliminary data.</text>
</comment>
<reference evidence="14" key="3">
    <citation type="submission" date="2015-08" db="EMBL/GenBank/DDBJ databases">
        <title>Draft Genome Sequence of a Heterotrophic Facultative Anaerobic Bacterium Ardenticatena maritima Strain 110S.</title>
        <authorList>
            <person name="Kawaichi S."/>
            <person name="Yoshida T."/>
            <person name="Sako Y."/>
            <person name="Nakamura R."/>
        </authorList>
    </citation>
    <scope>NUCLEOTIDE SEQUENCE [LARGE SCALE GENOMIC DNA]</scope>
    <source>
        <strain evidence="14">110S</strain>
    </source>
</reference>
<evidence type="ECO:0000313" key="13">
    <source>
        <dbReference type="EMBL" id="KPL88010.1"/>
    </source>
</evidence>
<dbReference type="InterPro" id="IPR003374">
    <property type="entry name" value="ApbE-like_sf"/>
</dbReference>
<feature type="binding site" evidence="11">
    <location>
        <position position="153"/>
    </location>
    <ligand>
        <name>Mg(2+)</name>
        <dbReference type="ChEBI" id="CHEBI:18420"/>
    </ligand>
</feature>
<evidence type="ECO:0000256" key="11">
    <source>
        <dbReference type="PIRSR" id="PIRSR006268-2"/>
    </source>
</evidence>
<dbReference type="EMBL" id="LGKN01000005">
    <property type="protein sequence ID" value="KPL88010.1"/>
    <property type="molecule type" value="Genomic_DNA"/>
</dbReference>
<dbReference type="RefSeq" id="WP_054493432.1">
    <property type="nucleotide sequence ID" value="NZ_BBZA01000179.1"/>
</dbReference>
<keyword evidence="12" id="KW-0449">Lipoprotein</keyword>
<dbReference type="Proteomes" id="UP000037784">
    <property type="component" value="Unassembled WGS sequence"/>
</dbReference>
<keyword evidence="3 10" id="KW-0285">Flavoprotein</keyword>
<sequence length="317" mass="34198">MRLIQFRAMGCHIEARLDTDNEKTATVLAQVPAWFEAWEQALSRFRPDSELNQLNAQAGRGAVPVSETVWDVLQAALAAANATDGLVTPTILPALKEAGYTTSFDQLPKSQPVGAAPDPQAIIQSAQAWRDIRTNPVRRTVALPPGVQLDFGGIAKGWAAEEAAKRLGRYAPALVDAGGDIAVSGPQRNGHPWLILVASPFDDGDIDAIALAGGVVATSGRDYRRWLKGTQWQHHIIDPRTGRPADTDLVSVTVIARTAVRAELAAKTVLILGSEAGMRWLEAQKDIAALLVRETGDVLPSPFWHLFRWPYQQAAGG</sequence>
<dbReference type="STRING" id="872965.SE16_10890"/>
<dbReference type="PANTHER" id="PTHR30040">
    <property type="entry name" value="THIAMINE BIOSYNTHESIS LIPOPROTEIN APBE"/>
    <property type="match status" value="1"/>
</dbReference>
<evidence type="ECO:0000256" key="9">
    <source>
        <dbReference type="ARBA" id="ARBA00048540"/>
    </source>
</evidence>
<reference evidence="13 15" key="2">
    <citation type="submission" date="2015-07" db="EMBL/GenBank/DDBJ databases">
        <title>Whole genome sequence of Ardenticatena maritima DSM 23922.</title>
        <authorList>
            <person name="Hemp J."/>
            <person name="Ward L.M."/>
            <person name="Pace L.A."/>
            <person name="Fischer W.W."/>
        </authorList>
    </citation>
    <scope>NUCLEOTIDE SEQUENCE [LARGE SCALE GENOMIC DNA]</scope>
    <source>
        <strain evidence="13 15">110S</strain>
    </source>
</reference>
<keyword evidence="14" id="KW-1185">Reference proteome</keyword>
<evidence type="ECO:0000256" key="10">
    <source>
        <dbReference type="PIRNR" id="PIRNR006268"/>
    </source>
</evidence>
<dbReference type="PANTHER" id="PTHR30040:SF2">
    <property type="entry name" value="FAD:PROTEIN FMN TRANSFERASE"/>
    <property type="match status" value="1"/>
</dbReference>
<dbReference type="Pfam" id="PF02424">
    <property type="entry name" value="ApbE"/>
    <property type="match status" value="1"/>
</dbReference>
<evidence type="ECO:0000313" key="14">
    <source>
        <dbReference type="Proteomes" id="UP000037784"/>
    </source>
</evidence>
<dbReference type="OrthoDB" id="9778595at2"/>
<comment type="catalytic activity">
    <reaction evidence="9 10">
        <text>L-threonyl-[protein] + FAD = FMN-L-threonyl-[protein] + AMP + H(+)</text>
        <dbReference type="Rhea" id="RHEA:36847"/>
        <dbReference type="Rhea" id="RHEA-COMP:11060"/>
        <dbReference type="Rhea" id="RHEA-COMP:11061"/>
        <dbReference type="ChEBI" id="CHEBI:15378"/>
        <dbReference type="ChEBI" id="CHEBI:30013"/>
        <dbReference type="ChEBI" id="CHEBI:57692"/>
        <dbReference type="ChEBI" id="CHEBI:74257"/>
        <dbReference type="ChEBI" id="CHEBI:456215"/>
        <dbReference type="EC" id="2.7.1.180"/>
    </reaction>
</comment>